<dbReference type="SUPFAM" id="SSF52200">
    <property type="entry name" value="Toll/Interleukin receptor TIR domain"/>
    <property type="match status" value="1"/>
</dbReference>
<dbReference type="InterPro" id="IPR015032">
    <property type="entry name" value="ThsB__TIR-like_domain"/>
</dbReference>
<dbReference type="PROSITE" id="PS50104">
    <property type="entry name" value="TIR"/>
    <property type="match status" value="1"/>
</dbReference>
<dbReference type="InterPro" id="IPR036034">
    <property type="entry name" value="PDZ_sf"/>
</dbReference>
<name>A0A6I3SIX6_HELMO</name>
<dbReference type="InterPro" id="IPR011990">
    <property type="entry name" value="TPR-like_helical_dom_sf"/>
</dbReference>
<dbReference type="PROSITE" id="PS50106">
    <property type="entry name" value="PDZ"/>
    <property type="match status" value="1"/>
</dbReference>
<keyword evidence="5" id="KW-1185">Reference proteome</keyword>
<evidence type="ECO:0000313" key="4">
    <source>
        <dbReference type="EMBL" id="MTV48844.1"/>
    </source>
</evidence>
<dbReference type="SUPFAM" id="SSF48452">
    <property type="entry name" value="TPR-like"/>
    <property type="match status" value="1"/>
</dbReference>
<sequence length="749" mass="85564">MGEGKGLREIIDFRYDAFISYRHTQPDKRIAEQLHTALETYKVPRILVEKGVPRRLERVFRDRDELPTTNNLSDSIREALHQSRFLIVICSPRTPQSDWIAREIQIFMELGREKQILALLIEGEPAESFPKQLCNIERTFIDDNGAVNRTSVEIEPLAADIRATSFRKSMALLKTEKLRLIAPIIGCTFDDLKQRHRERQIRQWEITAASVMALLLLFGLYSYRQWQYTDNLRIEAEKARENEREARMMAEQALSESERAKLQEMLMRKHAEDAEGKEKEARLTAEEAREKEQASRILADEQKVEALLQKSIADSEKERAEFQKNLALDRINQLTFDIPDRLRRFPQVSPIVTEILDANIKTLDQLIDRNEDDIIAKLERVANYERLGERWLHLNELNKSVECFQNSIDLLGGLADAEDPPVRAQVRQLNGILYRQLGEAYMAIDHISEAREALIKSEENFKAIGDYENIGQLYVSATTFFLLDGDPSQALHAAQLAFDANPEEDVAILNLGVAYLFTNQFDLAKDIFIKHKDRKVKRLLTLSADGGTKYFEDEYFGGIALETLNFFVSRNINHPDLPRLKHLITSMPYQNPSEPIDFDALIVRPTDRFDGILRKAYLLRREGRIYESLGALSRCEQMVSDDFKPYIKASELFTAQIETLGVDGGIFVSELVEGGIAEKSGIRVNDIIIGYDGKAVTNDEDLLSAIQATPEERSVNVQCLRSAGIDRFDIVSVTISEVKGRLGILFQPI</sequence>
<dbReference type="AlphaFoldDB" id="A0A6I3SIX6"/>
<comment type="caution">
    <text evidence="4">The sequence shown here is derived from an EMBL/GenBank/DDBJ whole genome shotgun (WGS) entry which is preliminary data.</text>
</comment>
<dbReference type="OrthoDB" id="89550at2"/>
<keyword evidence="1" id="KW-0175">Coiled coil</keyword>
<dbReference type="SMART" id="SM00228">
    <property type="entry name" value="PDZ"/>
    <property type="match status" value="1"/>
</dbReference>
<protein>
    <submittedName>
        <fullName evidence="4">TIR domain-containing protein</fullName>
    </submittedName>
</protein>
<dbReference type="Pfam" id="PF17820">
    <property type="entry name" value="PDZ_6"/>
    <property type="match status" value="1"/>
</dbReference>
<organism evidence="4 5">
    <name type="scientific">Heliobacterium mobile</name>
    <name type="common">Heliobacillus mobilis</name>
    <dbReference type="NCBI Taxonomy" id="28064"/>
    <lineage>
        <taxon>Bacteria</taxon>
        <taxon>Bacillati</taxon>
        <taxon>Bacillota</taxon>
        <taxon>Clostridia</taxon>
        <taxon>Eubacteriales</taxon>
        <taxon>Heliobacteriaceae</taxon>
        <taxon>Heliobacterium</taxon>
    </lineage>
</organism>
<dbReference type="InterPro" id="IPR035897">
    <property type="entry name" value="Toll_tir_struct_dom_sf"/>
</dbReference>
<dbReference type="InterPro" id="IPR001478">
    <property type="entry name" value="PDZ"/>
</dbReference>
<feature type="coiled-coil region" evidence="1">
    <location>
        <begin position="236"/>
        <end position="294"/>
    </location>
</feature>
<dbReference type="GO" id="GO:0007165">
    <property type="term" value="P:signal transduction"/>
    <property type="evidence" value="ECO:0007669"/>
    <property type="project" value="InterPro"/>
</dbReference>
<evidence type="ECO:0000256" key="1">
    <source>
        <dbReference type="SAM" id="Coils"/>
    </source>
</evidence>
<reference evidence="4 5" key="1">
    <citation type="submission" date="2019-11" db="EMBL/GenBank/DDBJ databases">
        <title>Whole-genome sequence of a the green, strictly anaerobic photosynthetic bacterium Heliobacillus mobilis DSM 6151.</title>
        <authorList>
            <person name="Kyndt J.A."/>
            <person name="Meyer T.E."/>
        </authorList>
    </citation>
    <scope>NUCLEOTIDE SEQUENCE [LARGE SCALE GENOMIC DNA]</scope>
    <source>
        <strain evidence="4 5">DSM 6151</strain>
    </source>
</reference>
<accession>A0A6I3SIX6</accession>
<feature type="domain" description="TIR" evidence="2">
    <location>
        <begin position="13"/>
        <end position="170"/>
    </location>
</feature>
<dbReference type="Gene3D" id="2.30.42.10">
    <property type="match status" value="1"/>
</dbReference>
<evidence type="ECO:0000259" key="3">
    <source>
        <dbReference type="PROSITE" id="PS50106"/>
    </source>
</evidence>
<dbReference type="SUPFAM" id="SSF50156">
    <property type="entry name" value="PDZ domain-like"/>
    <property type="match status" value="1"/>
</dbReference>
<dbReference type="Pfam" id="PF08937">
    <property type="entry name" value="ThsB_TIR"/>
    <property type="match status" value="1"/>
</dbReference>
<dbReference type="SMART" id="SM00255">
    <property type="entry name" value="TIR"/>
    <property type="match status" value="1"/>
</dbReference>
<dbReference type="EMBL" id="WNKU01000006">
    <property type="protein sequence ID" value="MTV48844.1"/>
    <property type="molecule type" value="Genomic_DNA"/>
</dbReference>
<proteinExistence type="predicted"/>
<evidence type="ECO:0000259" key="2">
    <source>
        <dbReference type="PROSITE" id="PS50104"/>
    </source>
</evidence>
<evidence type="ECO:0000313" key="5">
    <source>
        <dbReference type="Proteomes" id="UP000430670"/>
    </source>
</evidence>
<dbReference type="Gene3D" id="1.25.40.10">
    <property type="entry name" value="Tetratricopeptide repeat domain"/>
    <property type="match status" value="1"/>
</dbReference>
<dbReference type="InterPro" id="IPR041489">
    <property type="entry name" value="PDZ_6"/>
</dbReference>
<dbReference type="Gene3D" id="3.40.50.10140">
    <property type="entry name" value="Toll/interleukin-1 receptor homology (TIR) domain"/>
    <property type="match status" value="1"/>
</dbReference>
<gene>
    <name evidence="4" type="ORF">GJ688_07595</name>
</gene>
<dbReference type="InterPro" id="IPR000157">
    <property type="entry name" value="TIR_dom"/>
</dbReference>
<feature type="domain" description="PDZ" evidence="3">
    <location>
        <begin position="665"/>
        <end position="721"/>
    </location>
</feature>
<dbReference type="Proteomes" id="UP000430670">
    <property type="component" value="Unassembled WGS sequence"/>
</dbReference>